<keyword evidence="6" id="KW-0732">Signal</keyword>
<dbReference type="Gene3D" id="1.10.287.70">
    <property type="match status" value="1"/>
</dbReference>
<sequence>MLFLLITNLIVLPVAISFSNFDAPDNSAHWTGFNFFSDTIFLLDIVVNFRTGIITNDYVDEIILDPRQIANRYIHSWFFLDLISSVPIDYISHILYILSASNTTTTDSSISSNSSSYKDAGELS</sequence>
<dbReference type="AlphaFoldDB" id="A0ABD2Q2H8"/>
<evidence type="ECO:0000256" key="4">
    <source>
        <dbReference type="ARBA" id="ARBA00023136"/>
    </source>
</evidence>
<dbReference type="SUPFAM" id="SSF81324">
    <property type="entry name" value="Voltage-gated potassium channels"/>
    <property type="match status" value="1"/>
</dbReference>
<feature type="domain" description="Ion transport" evidence="7">
    <location>
        <begin position="1"/>
        <end position="90"/>
    </location>
</feature>
<comment type="caution">
    <text evidence="8">The sequence shown here is derived from an EMBL/GenBank/DDBJ whole genome shotgun (WGS) entry which is preliminary data.</text>
</comment>
<feature type="compositionally biased region" description="Low complexity" evidence="5">
    <location>
        <begin position="104"/>
        <end position="116"/>
    </location>
</feature>
<comment type="subcellular location">
    <subcellularLocation>
        <location evidence="1">Membrane</location>
        <topology evidence="1">Multi-pass membrane protein</topology>
    </subcellularLocation>
</comment>
<reference evidence="8 9" key="1">
    <citation type="submission" date="2024-11" db="EMBL/GenBank/DDBJ databases">
        <title>Adaptive evolution of stress response genes in parasites aligns with host niche diversity.</title>
        <authorList>
            <person name="Hahn C."/>
            <person name="Resl P."/>
        </authorList>
    </citation>
    <scope>NUCLEOTIDE SEQUENCE [LARGE SCALE GENOMIC DNA]</scope>
    <source>
        <strain evidence="8">EGGRZ-B1_66</strain>
        <tissue evidence="8">Body</tissue>
    </source>
</reference>
<dbReference type="InterPro" id="IPR051413">
    <property type="entry name" value="K/Na_HCN_channel"/>
</dbReference>
<evidence type="ECO:0000313" key="8">
    <source>
        <dbReference type="EMBL" id="KAL3313593.1"/>
    </source>
</evidence>
<gene>
    <name evidence="8" type="ORF">Ciccas_007803</name>
</gene>
<evidence type="ECO:0000259" key="7">
    <source>
        <dbReference type="Pfam" id="PF00520"/>
    </source>
</evidence>
<name>A0ABD2Q2H8_9PLAT</name>
<keyword evidence="3" id="KW-1133">Transmembrane helix</keyword>
<keyword evidence="2" id="KW-0812">Transmembrane</keyword>
<evidence type="ECO:0000256" key="6">
    <source>
        <dbReference type="SAM" id="SignalP"/>
    </source>
</evidence>
<evidence type="ECO:0000256" key="5">
    <source>
        <dbReference type="SAM" id="MobiDB-lite"/>
    </source>
</evidence>
<feature type="region of interest" description="Disordered" evidence="5">
    <location>
        <begin position="104"/>
        <end position="124"/>
    </location>
</feature>
<dbReference type="InterPro" id="IPR005821">
    <property type="entry name" value="Ion_trans_dom"/>
</dbReference>
<dbReference type="GO" id="GO:0016020">
    <property type="term" value="C:membrane"/>
    <property type="evidence" value="ECO:0007669"/>
    <property type="project" value="UniProtKB-SubCell"/>
</dbReference>
<protein>
    <recommendedName>
        <fullName evidence="7">Ion transport domain-containing protein</fullName>
    </recommendedName>
</protein>
<proteinExistence type="predicted"/>
<evidence type="ECO:0000256" key="2">
    <source>
        <dbReference type="ARBA" id="ARBA00022692"/>
    </source>
</evidence>
<dbReference type="PANTHER" id="PTHR45689">
    <property type="entry name" value="I[[H]] CHANNEL, ISOFORM E"/>
    <property type="match status" value="1"/>
</dbReference>
<feature type="chain" id="PRO_5044782185" description="Ion transport domain-containing protein" evidence="6">
    <location>
        <begin position="18"/>
        <end position="124"/>
    </location>
</feature>
<organism evidence="8 9">
    <name type="scientific">Cichlidogyrus casuarinus</name>
    <dbReference type="NCBI Taxonomy" id="1844966"/>
    <lineage>
        <taxon>Eukaryota</taxon>
        <taxon>Metazoa</taxon>
        <taxon>Spiralia</taxon>
        <taxon>Lophotrochozoa</taxon>
        <taxon>Platyhelminthes</taxon>
        <taxon>Monogenea</taxon>
        <taxon>Monopisthocotylea</taxon>
        <taxon>Dactylogyridea</taxon>
        <taxon>Ancyrocephalidae</taxon>
        <taxon>Cichlidogyrus</taxon>
    </lineage>
</organism>
<evidence type="ECO:0000256" key="1">
    <source>
        <dbReference type="ARBA" id="ARBA00004141"/>
    </source>
</evidence>
<dbReference type="Pfam" id="PF00520">
    <property type="entry name" value="Ion_trans"/>
    <property type="match status" value="1"/>
</dbReference>
<keyword evidence="4" id="KW-0472">Membrane</keyword>
<dbReference type="EMBL" id="JBJKFK010001258">
    <property type="protein sequence ID" value="KAL3313593.1"/>
    <property type="molecule type" value="Genomic_DNA"/>
</dbReference>
<feature type="signal peptide" evidence="6">
    <location>
        <begin position="1"/>
        <end position="17"/>
    </location>
</feature>
<keyword evidence="9" id="KW-1185">Reference proteome</keyword>
<accession>A0ABD2Q2H8</accession>
<dbReference type="PANTHER" id="PTHR45689:SF5">
    <property type="entry name" value="I[[H]] CHANNEL, ISOFORM E"/>
    <property type="match status" value="1"/>
</dbReference>
<evidence type="ECO:0000256" key="3">
    <source>
        <dbReference type="ARBA" id="ARBA00022989"/>
    </source>
</evidence>
<evidence type="ECO:0000313" key="9">
    <source>
        <dbReference type="Proteomes" id="UP001626550"/>
    </source>
</evidence>
<dbReference type="Proteomes" id="UP001626550">
    <property type="component" value="Unassembled WGS sequence"/>
</dbReference>